<dbReference type="EMBL" id="OBEN01000012">
    <property type="protein sequence ID" value="SNZ16479.1"/>
    <property type="molecule type" value="Genomic_DNA"/>
</dbReference>
<proteinExistence type="predicted"/>
<keyword evidence="1" id="KW-0812">Transmembrane</keyword>
<keyword evidence="1" id="KW-1133">Transmembrane helix</keyword>
<evidence type="ECO:0000256" key="1">
    <source>
        <dbReference type="SAM" id="Phobius"/>
    </source>
</evidence>
<name>A0A285P414_9AQUI</name>
<sequence length="198" mass="22390">MKKKLSGTGLCLLGIFLILLGCITSFELYIKARQEKMNKNVASFILDLYSGNTLSKPAHPEYSAIILKTQSGKVITTDNVLKLFDENMYSSEIYKDKKGNEVYLYAKNPTIGEYMYFFIENPYAFGMLISGFLVFAMGMFLLYTVEEKQVVKTTDDKFVNYIKALRLTLSTSKIIPEESVEKAKGILDDILKKYGGKA</sequence>
<dbReference type="AlphaFoldDB" id="A0A285P414"/>
<gene>
    <name evidence="2" type="ORF">SAMN06265353_1604</name>
</gene>
<dbReference type="PROSITE" id="PS51257">
    <property type="entry name" value="PROKAR_LIPOPROTEIN"/>
    <property type="match status" value="1"/>
</dbReference>
<reference evidence="3" key="1">
    <citation type="submission" date="2017-09" db="EMBL/GenBank/DDBJ databases">
        <authorList>
            <person name="Varghese N."/>
            <person name="Submissions S."/>
        </authorList>
    </citation>
    <scope>NUCLEOTIDE SEQUENCE [LARGE SCALE GENOMIC DNA]</scope>
    <source>
        <strain evidence="3">DSM 2913</strain>
    </source>
</reference>
<organism evidence="2 3">
    <name type="scientific">Hydrogenobacter hydrogenophilus</name>
    <dbReference type="NCBI Taxonomy" id="35835"/>
    <lineage>
        <taxon>Bacteria</taxon>
        <taxon>Pseudomonadati</taxon>
        <taxon>Aquificota</taxon>
        <taxon>Aquificia</taxon>
        <taxon>Aquificales</taxon>
        <taxon>Aquificaceae</taxon>
        <taxon>Hydrogenobacter</taxon>
    </lineage>
</organism>
<keyword evidence="1" id="KW-0472">Membrane</keyword>
<evidence type="ECO:0000313" key="2">
    <source>
        <dbReference type="EMBL" id="SNZ16479.1"/>
    </source>
</evidence>
<accession>A0A285P414</accession>
<dbReference type="RefSeq" id="WP_096603214.1">
    <property type="nucleotide sequence ID" value="NZ_OBEN01000012.1"/>
</dbReference>
<protein>
    <submittedName>
        <fullName evidence="2">Uncharacterized protein</fullName>
    </submittedName>
</protein>
<dbReference type="Proteomes" id="UP000218627">
    <property type="component" value="Unassembled WGS sequence"/>
</dbReference>
<dbReference type="OrthoDB" id="13298at2"/>
<keyword evidence="3" id="KW-1185">Reference proteome</keyword>
<feature type="transmembrane region" description="Helical" evidence="1">
    <location>
        <begin position="123"/>
        <end position="143"/>
    </location>
</feature>
<evidence type="ECO:0000313" key="3">
    <source>
        <dbReference type="Proteomes" id="UP000218627"/>
    </source>
</evidence>